<evidence type="ECO:0000313" key="2">
    <source>
        <dbReference type="Proteomes" id="UP000765509"/>
    </source>
</evidence>
<dbReference type="EMBL" id="AVOT02027924">
    <property type="protein sequence ID" value="MBW0520231.1"/>
    <property type="molecule type" value="Genomic_DNA"/>
</dbReference>
<protein>
    <submittedName>
        <fullName evidence="1">Uncharacterized protein</fullName>
    </submittedName>
</protein>
<dbReference type="AlphaFoldDB" id="A0A9Q3ED60"/>
<name>A0A9Q3ED60_9BASI</name>
<gene>
    <name evidence="1" type="ORF">O181_059946</name>
</gene>
<reference evidence="1" key="1">
    <citation type="submission" date="2021-03" db="EMBL/GenBank/DDBJ databases">
        <title>Draft genome sequence of rust myrtle Austropuccinia psidii MF-1, a brazilian biotype.</title>
        <authorList>
            <person name="Quecine M.C."/>
            <person name="Pachon D.M.R."/>
            <person name="Bonatelli M.L."/>
            <person name="Correr F.H."/>
            <person name="Franceschini L.M."/>
            <person name="Leite T.F."/>
            <person name="Margarido G.R.A."/>
            <person name="Almeida C.A."/>
            <person name="Ferrarezi J.A."/>
            <person name="Labate C.A."/>
        </authorList>
    </citation>
    <scope>NUCLEOTIDE SEQUENCE</scope>
    <source>
        <strain evidence="1">MF-1</strain>
    </source>
</reference>
<evidence type="ECO:0000313" key="1">
    <source>
        <dbReference type="EMBL" id="MBW0520231.1"/>
    </source>
</evidence>
<dbReference type="Proteomes" id="UP000765509">
    <property type="component" value="Unassembled WGS sequence"/>
</dbReference>
<proteinExistence type="predicted"/>
<accession>A0A9Q3ED60</accession>
<organism evidence="1 2">
    <name type="scientific">Austropuccinia psidii MF-1</name>
    <dbReference type="NCBI Taxonomy" id="1389203"/>
    <lineage>
        <taxon>Eukaryota</taxon>
        <taxon>Fungi</taxon>
        <taxon>Dikarya</taxon>
        <taxon>Basidiomycota</taxon>
        <taxon>Pucciniomycotina</taxon>
        <taxon>Pucciniomycetes</taxon>
        <taxon>Pucciniales</taxon>
        <taxon>Sphaerophragmiaceae</taxon>
        <taxon>Austropuccinia</taxon>
    </lineage>
</organism>
<sequence length="116" mass="13261">MKESKDKREIKEELASVNRENINSKPKDRKLTVILTQRRENGNTCSQISQAINSYNFGNTEEIKRKPPTKLLSPIKALKSHSKGIFKNNWKSSIKPVAPVINFTEESRDLNSHPNT</sequence>
<keyword evidence="2" id="KW-1185">Reference proteome</keyword>
<comment type="caution">
    <text evidence="1">The sequence shown here is derived from an EMBL/GenBank/DDBJ whole genome shotgun (WGS) entry which is preliminary data.</text>
</comment>